<protein>
    <submittedName>
        <fullName evidence="1">Uncharacterized protein</fullName>
    </submittedName>
</protein>
<evidence type="ECO:0000313" key="2">
    <source>
        <dbReference type="Proteomes" id="UP001221898"/>
    </source>
</evidence>
<reference evidence="1" key="1">
    <citation type="journal article" date="2023" name="Science">
        <title>Genome structures resolve the early diversification of teleost fishes.</title>
        <authorList>
            <person name="Parey E."/>
            <person name="Louis A."/>
            <person name="Montfort J."/>
            <person name="Bouchez O."/>
            <person name="Roques C."/>
            <person name="Iampietro C."/>
            <person name="Lluch J."/>
            <person name="Castinel A."/>
            <person name="Donnadieu C."/>
            <person name="Desvignes T."/>
            <person name="Floi Bucao C."/>
            <person name="Jouanno E."/>
            <person name="Wen M."/>
            <person name="Mejri S."/>
            <person name="Dirks R."/>
            <person name="Jansen H."/>
            <person name="Henkel C."/>
            <person name="Chen W.J."/>
            <person name="Zahm M."/>
            <person name="Cabau C."/>
            <person name="Klopp C."/>
            <person name="Thompson A.W."/>
            <person name="Robinson-Rechavi M."/>
            <person name="Braasch I."/>
            <person name="Lecointre G."/>
            <person name="Bobe J."/>
            <person name="Postlethwait J.H."/>
            <person name="Berthelot C."/>
            <person name="Roest Crollius H."/>
            <person name="Guiguen Y."/>
        </authorList>
    </citation>
    <scope>NUCLEOTIDE SEQUENCE</scope>
    <source>
        <strain evidence="1">NC1722</strain>
    </source>
</reference>
<accession>A0AAD7WU25</accession>
<proteinExistence type="predicted"/>
<dbReference type="EMBL" id="JAINUG010000032">
    <property type="protein sequence ID" value="KAJ8409020.1"/>
    <property type="molecule type" value="Genomic_DNA"/>
</dbReference>
<keyword evidence="2" id="KW-1185">Reference proteome</keyword>
<dbReference type="Proteomes" id="UP001221898">
    <property type="component" value="Unassembled WGS sequence"/>
</dbReference>
<dbReference type="AlphaFoldDB" id="A0AAD7WU25"/>
<evidence type="ECO:0000313" key="1">
    <source>
        <dbReference type="EMBL" id="KAJ8409020.1"/>
    </source>
</evidence>
<organism evidence="1 2">
    <name type="scientific">Aldrovandia affinis</name>
    <dbReference type="NCBI Taxonomy" id="143900"/>
    <lineage>
        <taxon>Eukaryota</taxon>
        <taxon>Metazoa</taxon>
        <taxon>Chordata</taxon>
        <taxon>Craniata</taxon>
        <taxon>Vertebrata</taxon>
        <taxon>Euteleostomi</taxon>
        <taxon>Actinopterygii</taxon>
        <taxon>Neopterygii</taxon>
        <taxon>Teleostei</taxon>
        <taxon>Notacanthiformes</taxon>
        <taxon>Halosauridae</taxon>
        <taxon>Aldrovandia</taxon>
    </lineage>
</organism>
<sequence>MAHVRNRKKKEDDPSLGVGVPEARLCTESRVTLRQDIRRLGAHFSKALQGQVWQKSMGGMGEGVPVDLPTQSLSLAPCLAVTSSIRVAVAVAAAATLRFLRYHHCYHFPLRVSDSY</sequence>
<comment type="caution">
    <text evidence="1">The sequence shown here is derived from an EMBL/GenBank/DDBJ whole genome shotgun (WGS) entry which is preliminary data.</text>
</comment>
<gene>
    <name evidence="1" type="ORF">AAFF_G00240410</name>
</gene>
<name>A0AAD7WU25_9TELE</name>